<accession>A0A418Y531</accession>
<name>A0A418Y531_9BURK</name>
<evidence type="ECO:0000256" key="1">
    <source>
        <dbReference type="SAM" id="SignalP"/>
    </source>
</evidence>
<feature type="chain" id="PRO_5019560903" evidence="1">
    <location>
        <begin position="22"/>
        <end position="66"/>
    </location>
</feature>
<dbReference type="Proteomes" id="UP000284006">
    <property type="component" value="Unassembled WGS sequence"/>
</dbReference>
<proteinExistence type="predicted"/>
<comment type="caution">
    <text evidence="2">The sequence shown here is derived from an EMBL/GenBank/DDBJ whole genome shotgun (WGS) entry which is preliminary data.</text>
</comment>
<gene>
    <name evidence="2" type="ORF">D3872_07085</name>
</gene>
<keyword evidence="1" id="KW-0732">Signal</keyword>
<reference evidence="2 3" key="1">
    <citation type="submission" date="2018-09" db="EMBL/GenBank/DDBJ databases">
        <authorList>
            <person name="Zhu H."/>
        </authorList>
    </citation>
    <scope>NUCLEOTIDE SEQUENCE [LARGE SCALE GENOMIC DNA]</scope>
    <source>
        <strain evidence="2 3">K1S02-61</strain>
    </source>
</reference>
<protein>
    <submittedName>
        <fullName evidence="2">Uncharacterized protein</fullName>
    </submittedName>
</protein>
<organism evidence="2 3">
    <name type="scientific">Massilia cavernae</name>
    <dbReference type="NCBI Taxonomy" id="2320864"/>
    <lineage>
        <taxon>Bacteria</taxon>
        <taxon>Pseudomonadati</taxon>
        <taxon>Pseudomonadota</taxon>
        <taxon>Betaproteobacteria</taxon>
        <taxon>Burkholderiales</taxon>
        <taxon>Oxalobacteraceae</taxon>
        <taxon>Telluria group</taxon>
        <taxon>Massilia</taxon>
    </lineage>
</organism>
<evidence type="ECO:0000313" key="3">
    <source>
        <dbReference type="Proteomes" id="UP000284006"/>
    </source>
</evidence>
<evidence type="ECO:0000313" key="2">
    <source>
        <dbReference type="EMBL" id="RJG21293.1"/>
    </source>
</evidence>
<dbReference type="OrthoDB" id="8781282at2"/>
<feature type="signal peptide" evidence="1">
    <location>
        <begin position="1"/>
        <end position="21"/>
    </location>
</feature>
<dbReference type="AlphaFoldDB" id="A0A418Y531"/>
<dbReference type="RefSeq" id="WP_119810117.1">
    <property type="nucleotide sequence ID" value="NZ_QYUP01000071.1"/>
</dbReference>
<keyword evidence="3" id="KW-1185">Reference proteome</keyword>
<sequence length="66" mass="6864">MNIRKNAEAIFLAAAVMGTFAAYATAEVPKVRAAKAAQLASAADSKMQVVVITGKRLTAAEKAELN</sequence>
<dbReference type="EMBL" id="QYUP01000071">
    <property type="protein sequence ID" value="RJG21293.1"/>
    <property type="molecule type" value="Genomic_DNA"/>
</dbReference>